<keyword evidence="3" id="KW-1185">Reference proteome</keyword>
<reference evidence="2 3" key="1">
    <citation type="submission" date="2017-01" db="EMBL/GenBank/DDBJ databases">
        <authorList>
            <consortium name="Urmite Genomes"/>
        </authorList>
    </citation>
    <scope>NUCLEOTIDE SEQUENCE [LARGE SCALE GENOMIC DNA]</scope>
    <source>
        <strain evidence="2 3">AB57</strain>
    </source>
</reference>
<dbReference type="Gene3D" id="4.10.1210.10">
    <property type="entry name" value="Atu1913-like"/>
    <property type="match status" value="1"/>
</dbReference>
<dbReference type="AlphaFoldDB" id="A0A2U3NQD6"/>
<evidence type="ECO:0000313" key="3">
    <source>
        <dbReference type="Proteomes" id="UP000240988"/>
    </source>
</evidence>
<accession>A0A2U3NQD6</accession>
<dbReference type="InterPro" id="IPR015073">
    <property type="entry name" value="DUF1883"/>
</dbReference>
<name>A0A2U3NQD6_9MYCO</name>
<sequence>MTRLAILDAQGGLHRRIDDWERSWSISIGTLEPLNGATVVVNLRNQANVQVMTSSEYRNYKSGGRYRYLGGT</sequence>
<organism evidence="2 3">
    <name type="scientific">Mycobacterium rhizamassiliense</name>
    <dbReference type="NCBI Taxonomy" id="1841860"/>
    <lineage>
        <taxon>Bacteria</taxon>
        <taxon>Bacillati</taxon>
        <taxon>Actinomycetota</taxon>
        <taxon>Actinomycetes</taxon>
        <taxon>Mycobacteriales</taxon>
        <taxon>Mycobacteriaceae</taxon>
        <taxon>Mycobacterium</taxon>
    </lineage>
</organism>
<dbReference type="SUPFAM" id="SSF141099">
    <property type="entry name" value="Atu1913-like"/>
    <property type="match status" value="1"/>
</dbReference>
<protein>
    <submittedName>
        <fullName evidence="2">Mycobacterium rhizamassiliense ORFan</fullName>
    </submittedName>
</protein>
<dbReference type="EMBL" id="FUFA01000002">
    <property type="protein sequence ID" value="SPM33694.1"/>
    <property type="molecule type" value="Genomic_DNA"/>
</dbReference>
<dbReference type="STRING" id="1841860.GCA_900157375_01499"/>
<dbReference type="InterPro" id="IPR036488">
    <property type="entry name" value="DUF1883-like_sf"/>
</dbReference>
<evidence type="ECO:0000259" key="1">
    <source>
        <dbReference type="Pfam" id="PF08980"/>
    </source>
</evidence>
<dbReference type="Pfam" id="PF08980">
    <property type="entry name" value="DUF1883"/>
    <property type="match status" value="1"/>
</dbReference>
<dbReference type="Proteomes" id="UP000240988">
    <property type="component" value="Unassembled WGS sequence"/>
</dbReference>
<evidence type="ECO:0000313" key="2">
    <source>
        <dbReference type="EMBL" id="SPM33694.1"/>
    </source>
</evidence>
<gene>
    <name evidence="2" type="ORF">MRAB57_1498</name>
</gene>
<proteinExistence type="predicted"/>
<feature type="domain" description="DUF1883" evidence="1">
    <location>
        <begin position="35"/>
        <end position="71"/>
    </location>
</feature>